<accession>F0ZJF1</accession>
<dbReference type="PROSITE" id="PS50053">
    <property type="entry name" value="UBIQUITIN_2"/>
    <property type="match status" value="1"/>
</dbReference>
<dbReference type="InterPro" id="IPR029071">
    <property type="entry name" value="Ubiquitin-like_domsf"/>
</dbReference>
<dbReference type="VEuPathDB" id="AmoebaDB:DICPUDRAFT_151658"/>
<dbReference type="InParanoid" id="F0ZJF1"/>
<dbReference type="GO" id="GO:0031386">
    <property type="term" value="F:protein tag activity"/>
    <property type="evidence" value="ECO:0000318"/>
    <property type="project" value="GO_Central"/>
</dbReference>
<dbReference type="GO" id="GO:0005737">
    <property type="term" value="C:cytoplasm"/>
    <property type="evidence" value="ECO:0000318"/>
    <property type="project" value="GO_Central"/>
</dbReference>
<dbReference type="GO" id="GO:0019941">
    <property type="term" value="P:modification-dependent protein catabolic process"/>
    <property type="evidence" value="ECO:0000318"/>
    <property type="project" value="GO_Central"/>
</dbReference>
<dbReference type="KEGG" id="dpp:DICPUDRAFT_151658"/>
<evidence type="ECO:0000313" key="3">
    <source>
        <dbReference type="Proteomes" id="UP000001064"/>
    </source>
</evidence>
<protein>
    <recommendedName>
        <fullName evidence="1">Ubiquitin-like domain-containing protein</fullName>
    </recommendedName>
</protein>
<dbReference type="InterPro" id="IPR019956">
    <property type="entry name" value="Ubiquitin_dom"/>
</dbReference>
<dbReference type="Proteomes" id="UP000001064">
    <property type="component" value="Unassembled WGS sequence"/>
</dbReference>
<dbReference type="GO" id="GO:0016567">
    <property type="term" value="P:protein ubiquitination"/>
    <property type="evidence" value="ECO:0000318"/>
    <property type="project" value="GO_Central"/>
</dbReference>
<dbReference type="GO" id="GO:0005634">
    <property type="term" value="C:nucleus"/>
    <property type="evidence" value="ECO:0000318"/>
    <property type="project" value="GO_Central"/>
</dbReference>
<dbReference type="PRINTS" id="PR00348">
    <property type="entry name" value="UBIQUITIN"/>
</dbReference>
<proteinExistence type="predicted"/>
<organism evidence="2 3">
    <name type="scientific">Dictyostelium purpureum</name>
    <name type="common">Slime mold</name>
    <dbReference type="NCBI Taxonomy" id="5786"/>
    <lineage>
        <taxon>Eukaryota</taxon>
        <taxon>Amoebozoa</taxon>
        <taxon>Evosea</taxon>
        <taxon>Eumycetozoa</taxon>
        <taxon>Dictyostelia</taxon>
        <taxon>Dictyosteliales</taxon>
        <taxon>Dictyosteliaceae</taxon>
        <taxon>Dictyostelium</taxon>
    </lineage>
</organism>
<dbReference type="GeneID" id="10500524"/>
<evidence type="ECO:0000313" key="2">
    <source>
        <dbReference type="EMBL" id="EGC35909.1"/>
    </source>
</evidence>
<evidence type="ECO:0000259" key="1">
    <source>
        <dbReference type="PROSITE" id="PS50053"/>
    </source>
</evidence>
<sequence length="76" mass="8317">MVDFKVKVGTFSHGIITVLVSTEDTIASLKDRLVAPTGIPLDQQIIFMNGVALVNSKTLGFYRINVNSILILTVRL</sequence>
<dbReference type="STRING" id="5786.F0ZJF1"/>
<dbReference type="Pfam" id="PF00240">
    <property type="entry name" value="ubiquitin"/>
    <property type="match status" value="1"/>
</dbReference>
<dbReference type="SMART" id="SM00213">
    <property type="entry name" value="UBQ"/>
    <property type="match status" value="1"/>
</dbReference>
<feature type="domain" description="Ubiquitin-like" evidence="1">
    <location>
        <begin position="4"/>
        <end position="76"/>
    </location>
</feature>
<dbReference type="RefSeq" id="XP_003287563.1">
    <property type="nucleotide sequence ID" value="XM_003287515.1"/>
</dbReference>
<dbReference type="Gene3D" id="3.10.20.90">
    <property type="entry name" value="Phosphatidylinositol 3-kinase Catalytic Subunit, Chain A, domain 1"/>
    <property type="match status" value="1"/>
</dbReference>
<gene>
    <name evidence="2" type="ORF">DICPUDRAFT_151658</name>
</gene>
<keyword evidence="3" id="KW-1185">Reference proteome</keyword>
<name>F0ZJF1_DICPU</name>
<dbReference type="InterPro" id="IPR000626">
    <property type="entry name" value="Ubiquitin-like_dom"/>
</dbReference>
<dbReference type="SUPFAM" id="SSF54236">
    <property type="entry name" value="Ubiquitin-like"/>
    <property type="match status" value="1"/>
</dbReference>
<dbReference type="EMBL" id="GL871043">
    <property type="protein sequence ID" value="EGC35909.1"/>
    <property type="molecule type" value="Genomic_DNA"/>
</dbReference>
<dbReference type="GO" id="GO:0031625">
    <property type="term" value="F:ubiquitin protein ligase binding"/>
    <property type="evidence" value="ECO:0000318"/>
    <property type="project" value="GO_Central"/>
</dbReference>
<dbReference type="OrthoDB" id="6492466at2759"/>
<reference evidence="3" key="1">
    <citation type="journal article" date="2011" name="Genome Biol.">
        <title>Comparative genomics of the social amoebae Dictyostelium discoideum and Dictyostelium purpureum.</title>
        <authorList>
            <consortium name="US DOE Joint Genome Institute (JGI-PGF)"/>
            <person name="Sucgang R."/>
            <person name="Kuo A."/>
            <person name="Tian X."/>
            <person name="Salerno W."/>
            <person name="Parikh A."/>
            <person name="Feasley C.L."/>
            <person name="Dalin E."/>
            <person name="Tu H."/>
            <person name="Huang E."/>
            <person name="Barry K."/>
            <person name="Lindquist E."/>
            <person name="Shapiro H."/>
            <person name="Bruce D."/>
            <person name="Schmutz J."/>
            <person name="Salamov A."/>
            <person name="Fey P."/>
            <person name="Gaudet P."/>
            <person name="Anjard C."/>
            <person name="Babu M.M."/>
            <person name="Basu S."/>
            <person name="Bushmanova Y."/>
            <person name="van der Wel H."/>
            <person name="Katoh-Kurasawa M."/>
            <person name="Dinh C."/>
            <person name="Coutinho P.M."/>
            <person name="Saito T."/>
            <person name="Elias M."/>
            <person name="Schaap P."/>
            <person name="Kay R.R."/>
            <person name="Henrissat B."/>
            <person name="Eichinger L."/>
            <person name="Rivero F."/>
            <person name="Putnam N.H."/>
            <person name="West C.M."/>
            <person name="Loomis W.F."/>
            <person name="Chisholm R.L."/>
            <person name="Shaulsky G."/>
            <person name="Strassmann J.E."/>
            <person name="Queller D.C."/>
            <person name="Kuspa A."/>
            <person name="Grigoriev I.V."/>
        </authorList>
    </citation>
    <scope>NUCLEOTIDE SEQUENCE [LARGE SCALE GENOMIC DNA]</scope>
    <source>
        <strain evidence="3">QSDP1</strain>
    </source>
</reference>
<dbReference type="AlphaFoldDB" id="F0ZJF1"/>